<sequence length="264" mass="29241">MQPIDYNSYRSVKGFDNRVRFLVMHYTAANFRASMTALTGPTVSAHYVVPDPSEKTYIEAGFKVLRIFNLVDENERAWHAGISSWAGRSNLNDTSIGIEAVNLATDNNGKFTFPPYNPAQIDAIKALSANILQRYPDITPTNVVGHSDIAPGRKSDPGAAFPWKELYTAGIGAWYDDALREQYQARFCKTLPAKADVVAKLNQYGYDTSAAGTESGYQGLIRAFQLHFRQQNYDGILDAETAAVLYALVEKYFPSKSLNSESKG</sequence>
<keyword evidence="4" id="KW-0378">Hydrolase</keyword>
<dbReference type="EC" id="3.5.1.28" evidence="3"/>
<name>A0A845SKM0_9GAMM</name>
<evidence type="ECO:0000256" key="2">
    <source>
        <dbReference type="ARBA" id="ARBA00007553"/>
    </source>
</evidence>
<evidence type="ECO:0000313" key="7">
    <source>
        <dbReference type="EMBL" id="NDL63128.1"/>
    </source>
</evidence>
<evidence type="ECO:0000313" key="8">
    <source>
        <dbReference type="Proteomes" id="UP000461443"/>
    </source>
</evidence>
<keyword evidence="8" id="KW-1185">Reference proteome</keyword>
<organism evidence="7 8">
    <name type="scientific">Acerihabitans arboris</name>
    <dbReference type="NCBI Taxonomy" id="2691583"/>
    <lineage>
        <taxon>Bacteria</taxon>
        <taxon>Pseudomonadati</taxon>
        <taxon>Pseudomonadota</taxon>
        <taxon>Gammaproteobacteria</taxon>
        <taxon>Enterobacterales</taxon>
        <taxon>Pectobacteriaceae</taxon>
        <taxon>Acerihabitans</taxon>
    </lineage>
</organism>
<dbReference type="PANTHER" id="PTHR30417">
    <property type="entry name" value="N-ACETYLMURAMOYL-L-ALANINE AMIDASE AMID"/>
    <property type="match status" value="1"/>
</dbReference>
<evidence type="ECO:0000256" key="1">
    <source>
        <dbReference type="ARBA" id="ARBA00001561"/>
    </source>
</evidence>
<protein>
    <recommendedName>
        <fullName evidence="3">N-acetylmuramoyl-L-alanine amidase</fullName>
        <ecNumber evidence="3">3.5.1.28</ecNumber>
    </recommendedName>
</protein>
<evidence type="ECO:0000256" key="3">
    <source>
        <dbReference type="ARBA" id="ARBA00011901"/>
    </source>
</evidence>
<reference evidence="7 8" key="1">
    <citation type="submission" date="2019-12" db="EMBL/GenBank/DDBJ databases">
        <authorList>
            <person name="Lee S.D."/>
        </authorList>
    </citation>
    <scope>NUCLEOTIDE SEQUENCE [LARGE SCALE GENOMIC DNA]</scope>
    <source>
        <strain evidence="7 8">SAP-6</strain>
    </source>
</reference>
<dbReference type="SUPFAM" id="SSF55846">
    <property type="entry name" value="N-acetylmuramoyl-L-alanine amidase-like"/>
    <property type="match status" value="1"/>
</dbReference>
<reference evidence="7 8" key="2">
    <citation type="submission" date="2020-02" db="EMBL/GenBank/DDBJ databases">
        <title>The new genus of Enterobacteriales.</title>
        <authorList>
            <person name="Kim I.S."/>
        </authorList>
    </citation>
    <scope>NUCLEOTIDE SEQUENCE [LARGE SCALE GENOMIC DNA]</scope>
    <source>
        <strain evidence="7 8">SAP-6</strain>
    </source>
</reference>
<dbReference type="GO" id="GO:0009254">
    <property type="term" value="P:peptidoglycan turnover"/>
    <property type="evidence" value="ECO:0007669"/>
    <property type="project" value="TreeGrafter"/>
</dbReference>
<evidence type="ECO:0000259" key="6">
    <source>
        <dbReference type="SMART" id="SM00644"/>
    </source>
</evidence>
<gene>
    <name evidence="7" type="ORF">GRH90_10260</name>
</gene>
<dbReference type="Gene3D" id="1.10.101.10">
    <property type="entry name" value="PGBD-like superfamily/PGBD"/>
    <property type="match status" value="1"/>
</dbReference>
<dbReference type="Gene3D" id="3.40.80.10">
    <property type="entry name" value="Peptidoglycan recognition protein-like"/>
    <property type="match status" value="1"/>
</dbReference>
<dbReference type="EMBL" id="WUBS01000006">
    <property type="protein sequence ID" value="NDL63128.1"/>
    <property type="molecule type" value="Genomic_DNA"/>
</dbReference>
<dbReference type="CDD" id="cd06583">
    <property type="entry name" value="PGRP"/>
    <property type="match status" value="1"/>
</dbReference>
<proteinExistence type="inferred from homology"/>
<accession>A0A845SKM0</accession>
<dbReference type="GO" id="GO:0071555">
    <property type="term" value="P:cell wall organization"/>
    <property type="evidence" value="ECO:0007669"/>
    <property type="project" value="UniProtKB-KW"/>
</dbReference>
<dbReference type="Proteomes" id="UP000461443">
    <property type="component" value="Unassembled WGS sequence"/>
</dbReference>
<dbReference type="InterPro" id="IPR002502">
    <property type="entry name" value="Amidase_domain"/>
</dbReference>
<dbReference type="InterPro" id="IPR051206">
    <property type="entry name" value="NAMLAA_amidase_2"/>
</dbReference>
<dbReference type="GO" id="GO:0009253">
    <property type="term" value="P:peptidoglycan catabolic process"/>
    <property type="evidence" value="ECO:0007669"/>
    <property type="project" value="InterPro"/>
</dbReference>
<comment type="catalytic activity">
    <reaction evidence="1">
        <text>Hydrolyzes the link between N-acetylmuramoyl residues and L-amino acid residues in certain cell-wall glycopeptides.</text>
        <dbReference type="EC" id="3.5.1.28"/>
    </reaction>
</comment>
<feature type="domain" description="N-acetylmuramoyl-L-alanine amidase" evidence="6">
    <location>
        <begin position="7"/>
        <end position="158"/>
    </location>
</feature>
<dbReference type="InterPro" id="IPR036365">
    <property type="entry name" value="PGBD-like_sf"/>
</dbReference>
<comment type="similarity">
    <text evidence="2">Belongs to the N-acetylmuramoyl-L-alanine amidase 2 family.</text>
</comment>
<keyword evidence="5" id="KW-0961">Cell wall biogenesis/degradation</keyword>
<comment type="caution">
    <text evidence="7">The sequence shown here is derived from an EMBL/GenBank/DDBJ whole genome shotgun (WGS) entry which is preliminary data.</text>
</comment>
<dbReference type="FunFam" id="3.40.80.10:FF:000003">
    <property type="entry name" value="N-acetylmuramoyl-L-alanine amidase"/>
    <property type="match status" value="1"/>
</dbReference>
<dbReference type="GO" id="GO:0019867">
    <property type="term" value="C:outer membrane"/>
    <property type="evidence" value="ECO:0007669"/>
    <property type="project" value="TreeGrafter"/>
</dbReference>
<dbReference type="RefSeq" id="WP_162365842.1">
    <property type="nucleotide sequence ID" value="NZ_WUBS01000006.1"/>
</dbReference>
<evidence type="ECO:0000256" key="4">
    <source>
        <dbReference type="ARBA" id="ARBA00022801"/>
    </source>
</evidence>
<evidence type="ECO:0000256" key="5">
    <source>
        <dbReference type="ARBA" id="ARBA00023316"/>
    </source>
</evidence>
<dbReference type="SMART" id="SM00644">
    <property type="entry name" value="Ami_2"/>
    <property type="match status" value="1"/>
</dbReference>
<dbReference type="Pfam" id="PF01510">
    <property type="entry name" value="Amidase_2"/>
    <property type="match status" value="1"/>
</dbReference>
<dbReference type="InterPro" id="IPR036366">
    <property type="entry name" value="PGBDSf"/>
</dbReference>
<dbReference type="InterPro" id="IPR036505">
    <property type="entry name" value="Amidase/PGRP_sf"/>
</dbReference>
<dbReference type="AlphaFoldDB" id="A0A845SKM0"/>
<dbReference type="SUPFAM" id="SSF47090">
    <property type="entry name" value="PGBD-like"/>
    <property type="match status" value="1"/>
</dbReference>
<dbReference type="GO" id="GO:0008745">
    <property type="term" value="F:N-acetylmuramoyl-L-alanine amidase activity"/>
    <property type="evidence" value="ECO:0007669"/>
    <property type="project" value="UniProtKB-EC"/>
</dbReference>
<dbReference type="PANTHER" id="PTHR30417:SF12">
    <property type="entry name" value="N-ACETYLMURAMOYL-L-ALANINE AMIDASE"/>
    <property type="match status" value="1"/>
</dbReference>